<protein>
    <submittedName>
        <fullName evidence="1">Fructose-1-phosphate/6-phosphogluconate phosphatase</fullName>
    </submittedName>
</protein>
<keyword evidence="2" id="KW-1185">Reference proteome</keyword>
<dbReference type="NCBIfam" id="TIGR01549">
    <property type="entry name" value="HAD-SF-IA-v1"/>
    <property type="match status" value="1"/>
</dbReference>
<dbReference type="RefSeq" id="WP_188555036.1">
    <property type="nucleotide sequence ID" value="NZ_BMGT01000003.1"/>
</dbReference>
<comment type="caution">
    <text evidence="1">The sequence shown here is derived from an EMBL/GenBank/DDBJ whole genome shotgun (WGS) entry which is preliminary data.</text>
</comment>
<name>A0A917M8M3_9BACT</name>
<sequence length="198" mass="21718">MGISLVEGTFAGLIFDCDGTLVDTAPAHWAALQVGLDAYGLTVAKEWYYPRGGLTPDALMDDYEVLLGRPVPREDILARHRAAFQAGLQGLQEVRVVAEIAREWHGRVPMAVASNGRRQNVEASLTVTKLLPLFDYVVTAEDVARGKPEPDVFLEAARRMGVAAADCIVFEDTDEGLEGARRAGMRGIDIREYFMPVR</sequence>
<dbReference type="PRINTS" id="PR00413">
    <property type="entry name" value="HADHALOGNASE"/>
</dbReference>
<dbReference type="SUPFAM" id="SSF56784">
    <property type="entry name" value="HAD-like"/>
    <property type="match status" value="1"/>
</dbReference>
<dbReference type="AlphaFoldDB" id="A0A917M8M3"/>
<dbReference type="CDD" id="cd07505">
    <property type="entry name" value="HAD_BPGM-like"/>
    <property type="match status" value="1"/>
</dbReference>
<dbReference type="InterPro" id="IPR006439">
    <property type="entry name" value="HAD-SF_hydro_IA"/>
</dbReference>
<dbReference type="GO" id="GO:0050308">
    <property type="term" value="F:sugar-phosphatase activity"/>
    <property type="evidence" value="ECO:0007669"/>
    <property type="project" value="TreeGrafter"/>
</dbReference>
<dbReference type="PANTHER" id="PTHR43481:SF4">
    <property type="entry name" value="GLYCEROL-1-PHOSPHATE PHOSPHOHYDROLASE 1-RELATED"/>
    <property type="match status" value="1"/>
</dbReference>
<organism evidence="1 2">
    <name type="scientific">Edaphobacter dinghuensis</name>
    <dbReference type="NCBI Taxonomy" id="1560005"/>
    <lineage>
        <taxon>Bacteria</taxon>
        <taxon>Pseudomonadati</taxon>
        <taxon>Acidobacteriota</taxon>
        <taxon>Terriglobia</taxon>
        <taxon>Terriglobales</taxon>
        <taxon>Acidobacteriaceae</taxon>
        <taxon>Edaphobacter</taxon>
    </lineage>
</organism>
<evidence type="ECO:0000313" key="2">
    <source>
        <dbReference type="Proteomes" id="UP000647241"/>
    </source>
</evidence>
<dbReference type="PANTHER" id="PTHR43481">
    <property type="entry name" value="FRUCTOSE-1-PHOSPHATE PHOSPHATASE"/>
    <property type="match status" value="1"/>
</dbReference>
<dbReference type="InterPro" id="IPR036412">
    <property type="entry name" value="HAD-like_sf"/>
</dbReference>
<dbReference type="InterPro" id="IPR041492">
    <property type="entry name" value="HAD_2"/>
</dbReference>
<dbReference type="InterPro" id="IPR023198">
    <property type="entry name" value="PGP-like_dom2"/>
</dbReference>
<dbReference type="SFLD" id="SFLDS00003">
    <property type="entry name" value="Haloacid_Dehalogenase"/>
    <property type="match status" value="1"/>
</dbReference>
<accession>A0A917M8M3</accession>
<dbReference type="EMBL" id="BMGT01000003">
    <property type="protein sequence ID" value="GGG84723.1"/>
    <property type="molecule type" value="Genomic_DNA"/>
</dbReference>
<dbReference type="NCBIfam" id="TIGR01509">
    <property type="entry name" value="HAD-SF-IA-v3"/>
    <property type="match status" value="1"/>
</dbReference>
<reference evidence="1" key="1">
    <citation type="journal article" date="2014" name="Int. J. Syst. Evol. Microbiol.">
        <title>Complete genome sequence of Corynebacterium casei LMG S-19264T (=DSM 44701T), isolated from a smear-ripened cheese.</title>
        <authorList>
            <consortium name="US DOE Joint Genome Institute (JGI-PGF)"/>
            <person name="Walter F."/>
            <person name="Albersmeier A."/>
            <person name="Kalinowski J."/>
            <person name="Ruckert C."/>
        </authorList>
    </citation>
    <scope>NUCLEOTIDE SEQUENCE</scope>
    <source>
        <strain evidence="1">CGMCC 1.12997</strain>
    </source>
</reference>
<reference evidence="1" key="2">
    <citation type="submission" date="2020-09" db="EMBL/GenBank/DDBJ databases">
        <authorList>
            <person name="Sun Q."/>
            <person name="Zhou Y."/>
        </authorList>
    </citation>
    <scope>NUCLEOTIDE SEQUENCE</scope>
    <source>
        <strain evidence="1">CGMCC 1.12997</strain>
    </source>
</reference>
<proteinExistence type="predicted"/>
<dbReference type="SFLD" id="SFLDG01129">
    <property type="entry name" value="C1.5:_HAD__Beta-PGM__Phosphata"/>
    <property type="match status" value="1"/>
</dbReference>
<dbReference type="Proteomes" id="UP000647241">
    <property type="component" value="Unassembled WGS sequence"/>
</dbReference>
<dbReference type="Gene3D" id="1.10.150.240">
    <property type="entry name" value="Putative phosphatase, domain 2"/>
    <property type="match status" value="1"/>
</dbReference>
<dbReference type="InterPro" id="IPR051806">
    <property type="entry name" value="HAD-like_SPP"/>
</dbReference>
<dbReference type="InterPro" id="IPR023214">
    <property type="entry name" value="HAD_sf"/>
</dbReference>
<evidence type="ECO:0000313" key="1">
    <source>
        <dbReference type="EMBL" id="GGG84723.1"/>
    </source>
</evidence>
<gene>
    <name evidence="1" type="ORF">GCM10011585_30640</name>
</gene>
<dbReference type="Pfam" id="PF13419">
    <property type="entry name" value="HAD_2"/>
    <property type="match status" value="1"/>
</dbReference>
<dbReference type="Gene3D" id="3.40.50.1000">
    <property type="entry name" value="HAD superfamily/HAD-like"/>
    <property type="match status" value="1"/>
</dbReference>